<evidence type="ECO:0008006" key="4">
    <source>
        <dbReference type="Google" id="ProtNLM"/>
    </source>
</evidence>
<protein>
    <recommendedName>
        <fullName evidence="4">Tetratricopeptide repeat family protein</fullName>
    </recommendedName>
</protein>
<gene>
    <name evidence="2" type="ORF">AA106556_1135</name>
</gene>
<proteinExistence type="predicted"/>
<sequence length="414" mass="43854">MSLSLNRFNLTRKTLMVSTAALSIAFFGTASAADVLGQAVGKDLQQAQSALASKDYAKAMTAVDAADAVKGKTEYESYTTAQMRAAVAAQSGNTAAAIKAYDVLIASARTPAAAKGQMLMAEATMAYSGKNYPLAIQATQRYLKDHALDTRMQTVLIQSYYLQGDWKGCAQAAQAQVDATIAAGKIPPENHLQMLATAYTSLKDADAKTHTYVLLAKYYNKPDYWAMLIHDLVANPNLQPPLVLYVERLRLQTGVLKDPSDFQDMGERAVQMGLSQLALNLLNQGYAAKILGVGSSAPATAKFHAFVAQRAAADRAQLTQDATAAQAAANAGPSLTTGYNLVLNGQGPAGLALMKAGLAKSPRYPDLAVVEYGMAQMDAGQKSEAIQTFNSLKTPGPARDVAALWALLLSQPGH</sequence>
<feature type="signal peptide" evidence="1">
    <location>
        <begin position="1"/>
        <end position="32"/>
    </location>
</feature>
<keyword evidence="1" id="KW-0732">Signal</keyword>
<dbReference type="SUPFAM" id="SSF48452">
    <property type="entry name" value="TPR-like"/>
    <property type="match status" value="1"/>
</dbReference>
<keyword evidence="3" id="KW-1185">Reference proteome</keyword>
<dbReference type="EMBL" id="BAQB01000014">
    <property type="protein sequence ID" value="GBR46510.1"/>
    <property type="molecule type" value="Genomic_DNA"/>
</dbReference>
<dbReference type="InterPro" id="IPR011990">
    <property type="entry name" value="TPR-like_helical_dom_sf"/>
</dbReference>
<name>A0ABQ0QJ13_9PROT</name>
<evidence type="ECO:0000256" key="1">
    <source>
        <dbReference type="SAM" id="SignalP"/>
    </source>
</evidence>
<organism evidence="2 3">
    <name type="scientific">Neokomagataea tanensis NBRC 106556</name>
    <dbReference type="NCBI Taxonomy" id="1223519"/>
    <lineage>
        <taxon>Bacteria</taxon>
        <taxon>Pseudomonadati</taxon>
        <taxon>Pseudomonadota</taxon>
        <taxon>Alphaproteobacteria</taxon>
        <taxon>Acetobacterales</taxon>
        <taxon>Acetobacteraceae</taxon>
        <taxon>Neokomagataea</taxon>
    </lineage>
</organism>
<dbReference type="Proteomes" id="UP001062443">
    <property type="component" value="Unassembled WGS sequence"/>
</dbReference>
<evidence type="ECO:0000313" key="2">
    <source>
        <dbReference type="EMBL" id="GBR46510.1"/>
    </source>
</evidence>
<evidence type="ECO:0000313" key="3">
    <source>
        <dbReference type="Proteomes" id="UP001062443"/>
    </source>
</evidence>
<reference evidence="2" key="1">
    <citation type="submission" date="2013-04" db="EMBL/GenBank/DDBJ databases">
        <title>The genome sequencing project of 58 acetic acid bacteria.</title>
        <authorList>
            <person name="Okamoto-Kainuma A."/>
            <person name="Ishikawa M."/>
            <person name="Umino S."/>
            <person name="Koizumi Y."/>
            <person name="Shiwa Y."/>
            <person name="Yoshikawa H."/>
            <person name="Matsutani M."/>
            <person name="Matsushita K."/>
        </authorList>
    </citation>
    <scope>NUCLEOTIDE SEQUENCE</scope>
    <source>
        <strain evidence="2">NBRC 106556</strain>
    </source>
</reference>
<accession>A0ABQ0QJ13</accession>
<feature type="chain" id="PRO_5045039396" description="Tetratricopeptide repeat family protein" evidence="1">
    <location>
        <begin position="33"/>
        <end position="414"/>
    </location>
</feature>
<comment type="caution">
    <text evidence="2">The sequence shown here is derived from an EMBL/GenBank/DDBJ whole genome shotgun (WGS) entry which is preliminary data.</text>
</comment>